<proteinExistence type="predicted"/>
<feature type="region of interest" description="Disordered" evidence="1">
    <location>
        <begin position="46"/>
        <end position="66"/>
    </location>
</feature>
<evidence type="ECO:0000313" key="3">
    <source>
        <dbReference type="Proteomes" id="UP001066276"/>
    </source>
</evidence>
<gene>
    <name evidence="2" type="ORF">NDU88_006091</name>
</gene>
<evidence type="ECO:0000313" key="2">
    <source>
        <dbReference type="EMBL" id="KAJ1189343.1"/>
    </source>
</evidence>
<keyword evidence="3" id="KW-1185">Reference proteome</keyword>
<name>A0AAV7UKI4_PLEWA</name>
<reference evidence="2" key="1">
    <citation type="journal article" date="2022" name="bioRxiv">
        <title>Sequencing and chromosome-scale assembly of the giantPleurodeles waltlgenome.</title>
        <authorList>
            <person name="Brown T."/>
            <person name="Elewa A."/>
            <person name="Iarovenko S."/>
            <person name="Subramanian E."/>
            <person name="Araus A.J."/>
            <person name="Petzold A."/>
            <person name="Susuki M."/>
            <person name="Suzuki K.-i.T."/>
            <person name="Hayashi T."/>
            <person name="Toyoda A."/>
            <person name="Oliveira C."/>
            <person name="Osipova E."/>
            <person name="Leigh N.D."/>
            <person name="Simon A."/>
            <person name="Yun M.H."/>
        </authorList>
    </citation>
    <scope>NUCLEOTIDE SEQUENCE</scope>
    <source>
        <strain evidence="2">20211129_DDA</strain>
        <tissue evidence="2">Liver</tissue>
    </source>
</reference>
<feature type="region of interest" description="Disordered" evidence="1">
    <location>
        <begin position="84"/>
        <end position="107"/>
    </location>
</feature>
<comment type="caution">
    <text evidence="2">The sequence shown here is derived from an EMBL/GenBank/DDBJ whole genome shotgun (WGS) entry which is preliminary data.</text>
</comment>
<evidence type="ECO:0000256" key="1">
    <source>
        <dbReference type="SAM" id="MobiDB-lite"/>
    </source>
</evidence>
<organism evidence="2 3">
    <name type="scientific">Pleurodeles waltl</name>
    <name type="common">Iberian ribbed newt</name>
    <dbReference type="NCBI Taxonomy" id="8319"/>
    <lineage>
        <taxon>Eukaryota</taxon>
        <taxon>Metazoa</taxon>
        <taxon>Chordata</taxon>
        <taxon>Craniata</taxon>
        <taxon>Vertebrata</taxon>
        <taxon>Euteleostomi</taxon>
        <taxon>Amphibia</taxon>
        <taxon>Batrachia</taxon>
        <taxon>Caudata</taxon>
        <taxon>Salamandroidea</taxon>
        <taxon>Salamandridae</taxon>
        <taxon>Pleurodelinae</taxon>
        <taxon>Pleurodeles</taxon>
    </lineage>
</organism>
<protein>
    <submittedName>
        <fullName evidence="2">Uncharacterized protein</fullName>
    </submittedName>
</protein>
<accession>A0AAV7UKI4</accession>
<dbReference type="AlphaFoldDB" id="A0AAV7UKI4"/>
<dbReference type="Proteomes" id="UP001066276">
    <property type="component" value="Chromosome 3_1"/>
</dbReference>
<dbReference type="EMBL" id="JANPWB010000005">
    <property type="protein sequence ID" value="KAJ1189343.1"/>
    <property type="molecule type" value="Genomic_DNA"/>
</dbReference>
<sequence length="121" mass="13023">MGGHAYSGCPGAPCFQQRVLMAPLGPPGASQGPHIPRSHFRQVLIRGHPRDESPTRPVSAPPQGWAVRSQAPCGLCRTRVRCPPPSPVGPSRPELHSGSDPTSPSPLRYRCVWVPLSPLQR</sequence>